<dbReference type="RefSeq" id="WP_198443358.1">
    <property type="nucleotide sequence ID" value="NZ_CBCSHE010000002.1"/>
</dbReference>
<dbReference type="KEGG" id="tper:IWA51_04245"/>
<organism evidence="1 2">
    <name type="scientific">Treponema peruense</name>
    <dbReference type="NCBI Taxonomy" id="2787628"/>
    <lineage>
        <taxon>Bacteria</taxon>
        <taxon>Pseudomonadati</taxon>
        <taxon>Spirochaetota</taxon>
        <taxon>Spirochaetia</taxon>
        <taxon>Spirochaetales</taxon>
        <taxon>Treponemataceae</taxon>
        <taxon>Treponema</taxon>
    </lineage>
</organism>
<protein>
    <submittedName>
        <fullName evidence="1">Uncharacterized protein</fullName>
    </submittedName>
</protein>
<evidence type="ECO:0000313" key="2">
    <source>
        <dbReference type="Proteomes" id="UP000595224"/>
    </source>
</evidence>
<reference evidence="1 2" key="1">
    <citation type="submission" date="2020-11" db="EMBL/GenBank/DDBJ databases">
        <title>Treponema Peruensis nv. sp., first commensal Treponema isolated from human feces.</title>
        <authorList>
            <person name="Belkhou C."/>
            <person name="Raes J."/>
        </authorList>
    </citation>
    <scope>NUCLEOTIDE SEQUENCE [LARGE SCALE GENOMIC DNA]</scope>
    <source>
        <strain evidence="1 2">RCC2812</strain>
    </source>
</reference>
<gene>
    <name evidence="1" type="ORF">IWA51_04245</name>
</gene>
<dbReference type="Proteomes" id="UP000595224">
    <property type="component" value="Chromosome"/>
</dbReference>
<name>A0A7T3V660_9SPIR</name>
<accession>A0A7T3V660</accession>
<proteinExistence type="predicted"/>
<dbReference type="EMBL" id="CP064936">
    <property type="protein sequence ID" value="QQA01824.1"/>
    <property type="molecule type" value="Genomic_DNA"/>
</dbReference>
<keyword evidence="2" id="KW-1185">Reference proteome</keyword>
<dbReference type="AlphaFoldDB" id="A0A7T3V660"/>
<sequence>MRVTEKEISAMKFLRTYCSLFTLKGMKKILNESGIPATLDDTRDFLEGNPNVLALNNSRYITRAGAFSHEIFSILPTAREFEQGVFIPGSRCMPFVDSDRISSLFSFYAGDKKLGRKVAEFDSDDAIDMFLMYGEEYAPQYISADPANADLDMVDRNFELPAKVKLTGIDISYLKQKFGFKKGDRILCCVTDWDAGRINIAVSRTSVNDFDRGEIGEMRLGWYALLEKYLLESFERFGPQATIEDQLTKVMFEHRQKLCVPYCGSIEEYISTYAKKVGLQHYGVETRLWYKDQDVPAFGKWNITEYRAHAKSVSAFPLKDFLLAAVPDYVMDEYVADGFFTRSKNIVSDVIDSLCQGEVTLDDEDIRALSLNLKGRGDIISPAYNWFSDQVLGPVRHKALSLFGKINMLVTKADYYGAGAETPFQQDLVILSQLYSHLLRMIETIAFDAEAESGAEAFLLSLDGMEWNFEDIEDSVMASIEKARLASFKVVQHF</sequence>
<evidence type="ECO:0000313" key="1">
    <source>
        <dbReference type="EMBL" id="QQA01824.1"/>
    </source>
</evidence>